<evidence type="ECO:0000313" key="1">
    <source>
        <dbReference type="EMBL" id="EUA65846.1"/>
    </source>
</evidence>
<protein>
    <submittedName>
        <fullName evidence="1">Uncharacterized protein</fullName>
    </submittedName>
</protein>
<sequence length="70" mass="7834">MAAALQVISPTVCRADRREAVDELADTILRYAAMVLLLPSRQPSRRRRHPRIRHPALLTQPAAALRTVPV</sequence>
<dbReference type="AlphaFoldDB" id="X8DCR6"/>
<reference evidence="1" key="1">
    <citation type="submission" date="2014-01" db="EMBL/GenBank/DDBJ databases">
        <authorList>
            <person name="Brown-Elliot B."/>
            <person name="Wallace R."/>
            <person name="Lenaerts A."/>
            <person name="Ordway D."/>
            <person name="DeGroote M.A."/>
            <person name="Parker T."/>
            <person name="Sizemore C."/>
            <person name="Tallon L.J."/>
            <person name="Sadzewicz L.K."/>
            <person name="Sengamalay N."/>
            <person name="Fraser C.M."/>
            <person name="Hine E."/>
            <person name="Shefchek K.A."/>
            <person name="Das S.P."/>
            <person name="Tettelin H."/>
        </authorList>
    </citation>
    <scope>NUCLEOTIDE SEQUENCE [LARGE SCALE GENOMIC DNA]</scope>
    <source>
        <strain evidence="1">4042</strain>
    </source>
</reference>
<organism evidence="1">
    <name type="scientific">Mycobacterium xenopi 4042</name>
    <dbReference type="NCBI Taxonomy" id="1299334"/>
    <lineage>
        <taxon>Bacteria</taxon>
        <taxon>Bacillati</taxon>
        <taxon>Actinomycetota</taxon>
        <taxon>Actinomycetes</taxon>
        <taxon>Mycobacteriales</taxon>
        <taxon>Mycobacteriaceae</taxon>
        <taxon>Mycobacterium</taxon>
    </lineage>
</organism>
<proteinExistence type="predicted"/>
<accession>X8DCR6</accession>
<name>X8DCR6_MYCXE</name>
<dbReference type="EMBL" id="JAOB01000025">
    <property type="protein sequence ID" value="EUA65846.1"/>
    <property type="molecule type" value="Genomic_DNA"/>
</dbReference>
<gene>
    <name evidence="1" type="ORF">I553_3888</name>
</gene>
<dbReference type="PATRIC" id="fig|1299334.3.peg.2102"/>
<comment type="caution">
    <text evidence="1">The sequence shown here is derived from an EMBL/GenBank/DDBJ whole genome shotgun (WGS) entry which is preliminary data.</text>
</comment>